<protein>
    <submittedName>
        <fullName evidence="2">SpoIIIAH-like family protein</fullName>
    </submittedName>
</protein>
<evidence type="ECO:0000313" key="2">
    <source>
        <dbReference type="EMBL" id="MBC8609831.1"/>
    </source>
</evidence>
<name>A0A8J6NYV4_9FIRM</name>
<accession>A0A8J6NYV4</accession>
<sequence>MKANFVIGKKQIILAALVVVLGGAVYVNYLYADKDKDYLVTDVLNQTSQSESALETGNDITSATTDGERLEGKNYGDAQLVSGEISASEYFKQAQLERTKSRDEAVETVKSVLENSDASAEEVADATNKIVEISQQIEDESKIETLIKAKGFENCVVYLDDESANVVVQTSGLAVEQAAQIKNIVLSEKDIKAENITIQEVAE</sequence>
<feature type="transmembrane region" description="Helical" evidence="1">
    <location>
        <begin position="12"/>
        <end position="31"/>
    </location>
</feature>
<dbReference type="AlphaFoldDB" id="A0A8J6NYV4"/>
<dbReference type="Proteomes" id="UP000632659">
    <property type="component" value="Unassembled WGS sequence"/>
</dbReference>
<dbReference type="Pfam" id="PF12685">
    <property type="entry name" value="SpoIIIAH"/>
    <property type="match status" value="1"/>
</dbReference>
<proteinExistence type="predicted"/>
<gene>
    <name evidence="2" type="ORF">H8702_01675</name>
</gene>
<dbReference type="InterPro" id="IPR024232">
    <property type="entry name" value="SpoIIIAH"/>
</dbReference>
<evidence type="ECO:0000313" key="3">
    <source>
        <dbReference type="Proteomes" id="UP000632659"/>
    </source>
</evidence>
<dbReference type="InterPro" id="IPR038503">
    <property type="entry name" value="SpoIIIAH_sf"/>
</dbReference>
<evidence type="ECO:0000256" key="1">
    <source>
        <dbReference type="SAM" id="Phobius"/>
    </source>
</evidence>
<organism evidence="2 3">
    <name type="scientific">Massiliimalia timonensis</name>
    <dbReference type="NCBI Taxonomy" id="1987501"/>
    <lineage>
        <taxon>Bacteria</taxon>
        <taxon>Bacillati</taxon>
        <taxon>Bacillota</taxon>
        <taxon>Clostridia</taxon>
        <taxon>Eubacteriales</taxon>
        <taxon>Oscillospiraceae</taxon>
        <taxon>Massiliimalia</taxon>
    </lineage>
</organism>
<keyword evidence="1" id="KW-0472">Membrane</keyword>
<keyword evidence="1" id="KW-0812">Transmembrane</keyword>
<dbReference type="RefSeq" id="WP_093988257.1">
    <property type="nucleotide sequence ID" value="NZ_FYDD01000003.1"/>
</dbReference>
<dbReference type="Gene3D" id="1.10.287.4300">
    <property type="entry name" value="Stage III sporulation protein AH-like"/>
    <property type="match status" value="1"/>
</dbReference>
<reference evidence="2" key="1">
    <citation type="submission" date="2020-08" db="EMBL/GenBank/DDBJ databases">
        <title>Genome public.</title>
        <authorList>
            <person name="Liu C."/>
            <person name="Sun Q."/>
        </authorList>
    </citation>
    <scope>NUCLEOTIDE SEQUENCE</scope>
    <source>
        <strain evidence="2">NSJ-15</strain>
    </source>
</reference>
<comment type="caution">
    <text evidence="2">The sequence shown here is derived from an EMBL/GenBank/DDBJ whole genome shotgun (WGS) entry which is preliminary data.</text>
</comment>
<keyword evidence="3" id="KW-1185">Reference proteome</keyword>
<keyword evidence="1" id="KW-1133">Transmembrane helix</keyword>
<dbReference type="OrthoDB" id="1680784at2"/>
<dbReference type="EMBL" id="JACRTL010000001">
    <property type="protein sequence ID" value="MBC8609831.1"/>
    <property type="molecule type" value="Genomic_DNA"/>
</dbReference>